<accession>A0A9D9HRS0</accession>
<dbReference type="Pfam" id="PF03796">
    <property type="entry name" value="DnaB_C"/>
    <property type="match status" value="2"/>
</dbReference>
<comment type="caution">
    <text evidence="3">The sequence shown here is derived from an EMBL/GenBank/DDBJ whole genome shotgun (WGS) entry which is preliminary data.</text>
</comment>
<dbReference type="Proteomes" id="UP000823641">
    <property type="component" value="Unassembled WGS sequence"/>
</dbReference>
<evidence type="ECO:0000313" key="4">
    <source>
        <dbReference type="Proteomes" id="UP000823641"/>
    </source>
</evidence>
<dbReference type="SUPFAM" id="SSF52540">
    <property type="entry name" value="P-loop containing nucleoside triphosphate hydrolases"/>
    <property type="match status" value="1"/>
</dbReference>
<dbReference type="GO" id="GO:0003678">
    <property type="term" value="F:DNA helicase activity"/>
    <property type="evidence" value="ECO:0007669"/>
    <property type="project" value="InterPro"/>
</dbReference>
<sequence length="346" mass="39926">MISQNFIESNFPKGKLTLVVGRPSIGKTSFAISLAISMAEQNQRVIYFSLEMTKEQLIKRIRLQNEQIAIGESIVIDDISQTKPSYVRSQLETKSIDYILIDYIQLMEADNQELSREEIVSSIVCELKKLAIELDVPIIALSQTSRNGDLGIRSGILAEINVAILSRSNSYHQLIYKSYMGHNSCITHFYFDHDTTEVIDYYGDFLSFNDLLILFALNRPNIDVNINMLFEAKKNPIKHAFPHLNTILHNTYGLFVFQEQLMDIAQFIGGFSEEDSDKLRQVMGKKCTDKLDEMKPDFIRNAVKNGYTKQQANNLYQWMIDRSIYLFKRAFAEKCIKEWLEHMNSL</sequence>
<dbReference type="InterPro" id="IPR027417">
    <property type="entry name" value="P-loop_NTPase"/>
</dbReference>
<proteinExistence type="predicted"/>
<keyword evidence="1" id="KW-0639">Primosome</keyword>
<organism evidence="3 4">
    <name type="scientific">Candidatus Gallipaludibacter merdavium</name>
    <dbReference type="NCBI Taxonomy" id="2840839"/>
    <lineage>
        <taxon>Bacteria</taxon>
        <taxon>Pseudomonadati</taxon>
        <taxon>Bacteroidota</taxon>
        <taxon>Bacteroidia</taxon>
        <taxon>Bacteroidales</taxon>
        <taxon>Candidatus Gallipaludibacter</taxon>
    </lineage>
</organism>
<dbReference type="PROSITE" id="PS51199">
    <property type="entry name" value="SF4_HELICASE"/>
    <property type="match status" value="1"/>
</dbReference>
<dbReference type="InterPro" id="IPR040982">
    <property type="entry name" value="DNA_pol3_finger"/>
</dbReference>
<gene>
    <name evidence="3" type="ORF">IAA73_01700</name>
</gene>
<reference evidence="3" key="2">
    <citation type="journal article" date="2021" name="PeerJ">
        <title>Extensive microbial diversity within the chicken gut microbiome revealed by metagenomics and culture.</title>
        <authorList>
            <person name="Gilroy R."/>
            <person name="Ravi A."/>
            <person name="Getino M."/>
            <person name="Pursley I."/>
            <person name="Horton D.L."/>
            <person name="Alikhan N.F."/>
            <person name="Baker D."/>
            <person name="Gharbi K."/>
            <person name="Hall N."/>
            <person name="Watson M."/>
            <person name="Adriaenssens E.M."/>
            <person name="Foster-Nyarko E."/>
            <person name="Jarju S."/>
            <person name="Secka A."/>
            <person name="Antonio M."/>
            <person name="Oren A."/>
            <person name="Chaudhuri R.R."/>
            <person name="La Ragione R."/>
            <person name="Hildebrand F."/>
            <person name="Pallen M.J."/>
        </authorList>
    </citation>
    <scope>NUCLEOTIDE SEQUENCE</scope>
    <source>
        <strain evidence="3">G3-3990</strain>
    </source>
</reference>
<dbReference type="GO" id="GO:0006269">
    <property type="term" value="P:DNA replication, synthesis of primer"/>
    <property type="evidence" value="ECO:0007669"/>
    <property type="project" value="UniProtKB-KW"/>
</dbReference>
<protein>
    <submittedName>
        <fullName evidence="3">AAA family ATPase</fullName>
    </submittedName>
</protein>
<feature type="domain" description="SF4 helicase" evidence="2">
    <location>
        <begin position="1"/>
        <end position="169"/>
    </location>
</feature>
<dbReference type="Pfam" id="PF17657">
    <property type="entry name" value="DNA_pol3_finger"/>
    <property type="match status" value="1"/>
</dbReference>
<name>A0A9D9HRS0_9BACT</name>
<dbReference type="EMBL" id="JADIMG010000015">
    <property type="protein sequence ID" value="MBO8459037.1"/>
    <property type="molecule type" value="Genomic_DNA"/>
</dbReference>
<dbReference type="PANTHER" id="PTHR30153">
    <property type="entry name" value="REPLICATIVE DNA HELICASE DNAB"/>
    <property type="match status" value="1"/>
</dbReference>
<evidence type="ECO:0000259" key="2">
    <source>
        <dbReference type="PROSITE" id="PS51199"/>
    </source>
</evidence>
<dbReference type="InterPro" id="IPR003593">
    <property type="entry name" value="AAA+_ATPase"/>
</dbReference>
<dbReference type="InterPro" id="IPR007694">
    <property type="entry name" value="DNA_helicase_DnaB-like_C"/>
</dbReference>
<dbReference type="AlphaFoldDB" id="A0A9D9HRS0"/>
<dbReference type="GO" id="GO:0005524">
    <property type="term" value="F:ATP binding"/>
    <property type="evidence" value="ECO:0007669"/>
    <property type="project" value="InterPro"/>
</dbReference>
<dbReference type="Gene3D" id="3.40.50.300">
    <property type="entry name" value="P-loop containing nucleotide triphosphate hydrolases"/>
    <property type="match status" value="1"/>
</dbReference>
<dbReference type="SMART" id="SM00382">
    <property type="entry name" value="AAA"/>
    <property type="match status" value="1"/>
</dbReference>
<dbReference type="GO" id="GO:0005829">
    <property type="term" value="C:cytosol"/>
    <property type="evidence" value="ECO:0007669"/>
    <property type="project" value="TreeGrafter"/>
</dbReference>
<evidence type="ECO:0000313" key="3">
    <source>
        <dbReference type="EMBL" id="MBO8459037.1"/>
    </source>
</evidence>
<dbReference type="PANTHER" id="PTHR30153:SF2">
    <property type="entry name" value="REPLICATIVE DNA HELICASE"/>
    <property type="match status" value="1"/>
</dbReference>
<dbReference type="GO" id="GO:1990077">
    <property type="term" value="C:primosome complex"/>
    <property type="evidence" value="ECO:0007669"/>
    <property type="project" value="UniProtKB-KW"/>
</dbReference>
<reference evidence="3" key="1">
    <citation type="submission" date="2020-10" db="EMBL/GenBank/DDBJ databases">
        <authorList>
            <person name="Gilroy R."/>
        </authorList>
    </citation>
    <scope>NUCLEOTIDE SEQUENCE</scope>
    <source>
        <strain evidence="3">G3-3990</strain>
    </source>
</reference>
<evidence type="ECO:0000256" key="1">
    <source>
        <dbReference type="ARBA" id="ARBA00022515"/>
    </source>
</evidence>